<dbReference type="EMBL" id="JABBWM010000028">
    <property type="protein sequence ID" value="KAG2108251.1"/>
    <property type="molecule type" value="Genomic_DNA"/>
</dbReference>
<dbReference type="OrthoDB" id="2921818at2759"/>
<organism evidence="1 2">
    <name type="scientific">Suillus discolor</name>
    <dbReference type="NCBI Taxonomy" id="1912936"/>
    <lineage>
        <taxon>Eukaryota</taxon>
        <taxon>Fungi</taxon>
        <taxon>Dikarya</taxon>
        <taxon>Basidiomycota</taxon>
        <taxon>Agaricomycotina</taxon>
        <taxon>Agaricomycetes</taxon>
        <taxon>Agaricomycetidae</taxon>
        <taxon>Boletales</taxon>
        <taxon>Suillineae</taxon>
        <taxon>Suillaceae</taxon>
        <taxon>Suillus</taxon>
    </lineage>
</organism>
<dbReference type="AlphaFoldDB" id="A0A9P7F7Q0"/>
<proteinExistence type="predicted"/>
<comment type="caution">
    <text evidence="1">The sequence shown here is derived from an EMBL/GenBank/DDBJ whole genome shotgun (WGS) entry which is preliminary data.</text>
</comment>
<dbReference type="Proteomes" id="UP000823399">
    <property type="component" value="Unassembled WGS sequence"/>
</dbReference>
<dbReference type="GeneID" id="64703781"/>
<accession>A0A9P7F7Q0</accession>
<reference evidence="1" key="1">
    <citation type="journal article" date="2020" name="New Phytol.">
        <title>Comparative genomics reveals dynamic genome evolution in host specialist ectomycorrhizal fungi.</title>
        <authorList>
            <person name="Lofgren L.A."/>
            <person name="Nguyen N.H."/>
            <person name="Vilgalys R."/>
            <person name="Ruytinx J."/>
            <person name="Liao H.L."/>
            <person name="Branco S."/>
            <person name="Kuo A."/>
            <person name="LaButti K."/>
            <person name="Lipzen A."/>
            <person name="Andreopoulos W."/>
            <person name="Pangilinan J."/>
            <person name="Riley R."/>
            <person name="Hundley H."/>
            <person name="Na H."/>
            <person name="Barry K."/>
            <person name="Grigoriev I.V."/>
            <person name="Stajich J.E."/>
            <person name="Kennedy P.G."/>
        </authorList>
    </citation>
    <scope>NUCLEOTIDE SEQUENCE</scope>
    <source>
        <strain evidence="1">FC423</strain>
    </source>
</reference>
<dbReference type="RefSeq" id="XP_041292770.1">
    <property type="nucleotide sequence ID" value="XM_041441522.1"/>
</dbReference>
<sequence>MAWGLDQPGGVGVILDLTQDQREMNIGLYLRHGIPVYYPWTLSAAADSTLWCLSPSHLLSLDDDREAFLDPSPDVDFCFQPLLPGKMGLAMVASKLAPLTHQLFYFEEHLAGKGQTQTHLRIFHRFSPHVSPSPKHLATDVCVQERWKFDHAPPPGQFYSMATRQLKPAEPTTAMPAPSPVHPSWGLMIPPISHKDSGCQGPTQTRADDLASTDSERCTNNIVVQVDLESHGGLDAQMRNVVLRLPDQLRVPHNGVCG</sequence>
<evidence type="ECO:0000313" key="2">
    <source>
        <dbReference type="Proteomes" id="UP000823399"/>
    </source>
</evidence>
<name>A0A9P7F7Q0_9AGAM</name>
<keyword evidence="2" id="KW-1185">Reference proteome</keyword>
<gene>
    <name evidence="1" type="ORF">F5147DRAFT_773835</name>
</gene>
<protein>
    <submittedName>
        <fullName evidence="1">Uncharacterized protein</fullName>
    </submittedName>
</protein>
<evidence type="ECO:0000313" key="1">
    <source>
        <dbReference type="EMBL" id="KAG2108251.1"/>
    </source>
</evidence>